<dbReference type="InterPro" id="IPR017281">
    <property type="entry name" value="Myelin_different_resp_MyD88"/>
</dbReference>
<proteinExistence type="evidence at transcript level"/>
<keyword evidence="3" id="KW-0399">Innate immunity</keyword>
<evidence type="ECO:0000313" key="9">
    <source>
        <dbReference type="EMBL" id="AHK60398.1"/>
    </source>
</evidence>
<dbReference type="CDD" id="cd08312">
    <property type="entry name" value="Death_MyD88"/>
    <property type="match status" value="1"/>
</dbReference>
<dbReference type="GO" id="GO:0005737">
    <property type="term" value="C:cytoplasm"/>
    <property type="evidence" value="ECO:0007669"/>
    <property type="project" value="UniProtKB-SubCell"/>
</dbReference>
<dbReference type="GO" id="GO:0043123">
    <property type="term" value="P:positive regulation of canonical NF-kappaB signal transduction"/>
    <property type="evidence" value="ECO:0007669"/>
    <property type="project" value="InterPro"/>
</dbReference>
<evidence type="ECO:0000256" key="3">
    <source>
        <dbReference type="ARBA" id="ARBA00022588"/>
    </source>
</evidence>
<evidence type="ECO:0000256" key="1">
    <source>
        <dbReference type="ARBA" id="ARBA00004496"/>
    </source>
</evidence>
<dbReference type="EMBL" id="KF922374">
    <property type="protein sequence ID" value="AHK60398.1"/>
    <property type="molecule type" value="mRNA"/>
</dbReference>
<dbReference type="InterPro" id="IPR000157">
    <property type="entry name" value="TIR_dom"/>
</dbReference>
<name>A0A0C4K5I4_HALDV</name>
<feature type="region of interest" description="Disordered" evidence="6">
    <location>
        <begin position="128"/>
        <end position="153"/>
    </location>
</feature>
<comment type="subcellular location">
    <subcellularLocation>
        <location evidence="1">Cytoplasm</location>
    </subcellularLocation>
</comment>
<protein>
    <submittedName>
        <fullName evidence="9">Haliotis diversicolor myeloid differentiation factor 88 mRNA</fullName>
    </submittedName>
</protein>
<dbReference type="Pfam" id="PF13676">
    <property type="entry name" value="TIR_2"/>
    <property type="match status" value="1"/>
</dbReference>
<evidence type="ECO:0000256" key="4">
    <source>
        <dbReference type="ARBA" id="ARBA00022859"/>
    </source>
</evidence>
<dbReference type="Gene3D" id="1.10.533.10">
    <property type="entry name" value="Death Domain, Fas"/>
    <property type="match status" value="1"/>
</dbReference>
<feature type="compositionally biased region" description="Low complexity" evidence="6">
    <location>
        <begin position="340"/>
        <end position="351"/>
    </location>
</feature>
<feature type="compositionally biased region" description="Polar residues" evidence="6">
    <location>
        <begin position="139"/>
        <end position="150"/>
    </location>
</feature>
<dbReference type="PROSITE" id="PS50017">
    <property type="entry name" value="DEATH_DOMAIN"/>
    <property type="match status" value="1"/>
</dbReference>
<organism evidence="9">
    <name type="scientific">Haliotis diversicolor</name>
    <name type="common">Abalone</name>
    <name type="synonym">Sulculus diversicolor</name>
    <dbReference type="NCBI Taxonomy" id="36095"/>
    <lineage>
        <taxon>Eukaryota</taxon>
        <taxon>Metazoa</taxon>
        <taxon>Spiralia</taxon>
        <taxon>Lophotrochozoa</taxon>
        <taxon>Mollusca</taxon>
        <taxon>Gastropoda</taxon>
        <taxon>Vetigastropoda</taxon>
        <taxon>Lepetellida</taxon>
        <taxon>Haliotoidea</taxon>
        <taxon>Haliotidae</taxon>
        <taxon>Haliotis</taxon>
    </lineage>
</organism>
<keyword evidence="2" id="KW-0963">Cytoplasm</keyword>
<dbReference type="Pfam" id="PF00531">
    <property type="entry name" value="Death"/>
    <property type="match status" value="1"/>
</dbReference>
<dbReference type="SUPFAM" id="SSF52200">
    <property type="entry name" value="Toll/Interleukin receptor TIR domain"/>
    <property type="match status" value="1"/>
</dbReference>
<dbReference type="SMART" id="SM00255">
    <property type="entry name" value="TIR"/>
    <property type="match status" value="1"/>
</dbReference>
<accession>A0A0C4K5I4</accession>
<dbReference type="PANTHER" id="PTHR15079:SF3">
    <property type="entry name" value="MYELOID DIFFERENTIATION PRIMARY RESPONSE PROTEIN MYD88"/>
    <property type="match status" value="1"/>
</dbReference>
<dbReference type="GO" id="GO:0002755">
    <property type="term" value="P:MyD88-dependent toll-like receptor signaling pathway"/>
    <property type="evidence" value="ECO:0007669"/>
    <property type="project" value="InterPro"/>
</dbReference>
<dbReference type="GO" id="GO:0045087">
    <property type="term" value="P:innate immune response"/>
    <property type="evidence" value="ECO:0007669"/>
    <property type="project" value="UniProtKB-KW"/>
</dbReference>
<dbReference type="PROSITE" id="PS50104">
    <property type="entry name" value="TIR"/>
    <property type="match status" value="1"/>
</dbReference>
<sequence>MASNSDDDDVSIPSRYRNVSLDALRVSARKKLSLYLNIERLPNEDGIVADYNGLAEQIGFSFLEIQNFGRQRDPTTEVLNEWTRRPDLSPTVGQLFCYLRVMGREDVMTDCKRSIILDIEHYVSQEERRQNDVVPLQDDTISQSSTPESSDFTDHDTDEYRYITVQDVESNTRTFYDAFVCYDPEGYDLQFVKKMLSALESAPYGLKLFVPWRDDLPGSSTHTVSAKLIQERCRRMVIIMSPRYLKSPACDFQTKFAHSLSPGSRSKKLVPVLITPCIIPQILHHVSLCDFTKIDLIDWFWHRLATAIKAPLSFDELQINDRISLDNIILNLDQEEYRNSGSSSSSSSSSSHPLPIIHSTPSASSSSSSSTTTSSRPAAAASASSPGSSSPMEVGPTMQSIPQASLMSSPKQASGPVPPRRRHRQTERSIPQLFPSS</sequence>
<dbReference type="Gene3D" id="3.40.50.10140">
    <property type="entry name" value="Toll/interleukin-1 receptor homology (TIR) domain"/>
    <property type="match status" value="1"/>
</dbReference>
<evidence type="ECO:0000256" key="5">
    <source>
        <dbReference type="ARBA" id="ARBA00023198"/>
    </source>
</evidence>
<feature type="compositionally biased region" description="Low complexity" evidence="6">
    <location>
        <begin position="359"/>
        <end position="391"/>
    </location>
</feature>
<evidence type="ECO:0000259" key="7">
    <source>
        <dbReference type="PROSITE" id="PS50017"/>
    </source>
</evidence>
<feature type="compositionally biased region" description="Polar residues" evidence="6">
    <location>
        <begin position="397"/>
        <end position="412"/>
    </location>
</feature>
<feature type="region of interest" description="Disordered" evidence="6">
    <location>
        <begin position="339"/>
        <end position="437"/>
    </location>
</feature>
<dbReference type="SMR" id="A0A0C4K5I4"/>
<dbReference type="AlphaFoldDB" id="A0A0C4K5I4"/>
<dbReference type="InterPro" id="IPR011029">
    <property type="entry name" value="DEATH-like_dom_sf"/>
</dbReference>
<keyword evidence="4" id="KW-0391">Immunity</keyword>
<keyword evidence="5" id="KW-0395">Inflammatory response</keyword>
<reference evidence="9" key="1">
    <citation type="submission" date="2013-12" db="EMBL/GenBank/DDBJ databases">
        <title>Molecular characterization and expression analysis of myeloid differentiation factor 88 from Haliotis diversicolor.</title>
        <authorList>
            <person name="Li M."/>
            <person name="Wang G."/>
            <person name="Zhuang D."/>
            <person name="Zhang L."/>
        </authorList>
    </citation>
    <scope>NUCLEOTIDE SEQUENCE</scope>
</reference>
<dbReference type="InterPro" id="IPR035897">
    <property type="entry name" value="Toll_tir_struct_dom_sf"/>
</dbReference>
<dbReference type="SUPFAM" id="SSF47986">
    <property type="entry name" value="DEATH domain"/>
    <property type="match status" value="1"/>
</dbReference>
<dbReference type="InterPro" id="IPR034249">
    <property type="entry name" value="MyD88_Death"/>
</dbReference>
<dbReference type="GO" id="GO:0070976">
    <property type="term" value="F:TIR domain binding"/>
    <property type="evidence" value="ECO:0007669"/>
    <property type="project" value="InterPro"/>
</dbReference>
<feature type="domain" description="Death" evidence="7">
    <location>
        <begin position="49"/>
        <end position="115"/>
    </location>
</feature>
<dbReference type="InterPro" id="IPR000488">
    <property type="entry name" value="Death_dom"/>
</dbReference>
<evidence type="ECO:0000259" key="8">
    <source>
        <dbReference type="PROSITE" id="PS50104"/>
    </source>
</evidence>
<evidence type="ECO:0000256" key="2">
    <source>
        <dbReference type="ARBA" id="ARBA00022490"/>
    </source>
</evidence>
<feature type="domain" description="TIR" evidence="8">
    <location>
        <begin position="174"/>
        <end position="308"/>
    </location>
</feature>
<dbReference type="PANTHER" id="PTHR15079">
    <property type="entry name" value="MYD88"/>
    <property type="match status" value="1"/>
</dbReference>
<evidence type="ECO:0000256" key="6">
    <source>
        <dbReference type="SAM" id="MobiDB-lite"/>
    </source>
</evidence>